<dbReference type="InterPro" id="IPR025381">
    <property type="entry name" value="DUF4296"/>
</dbReference>
<keyword evidence="4" id="KW-1185">Reference proteome</keyword>
<keyword evidence="3" id="KW-0449">Lipoprotein</keyword>
<evidence type="ECO:0000313" key="4">
    <source>
        <dbReference type="Proteomes" id="UP000625976"/>
    </source>
</evidence>
<name>A0A917GD66_9FLAO</name>
<organism evidence="3 4">
    <name type="scientific">Bizionia arctica</name>
    <dbReference type="NCBI Taxonomy" id="1495645"/>
    <lineage>
        <taxon>Bacteria</taxon>
        <taxon>Pseudomonadati</taxon>
        <taxon>Bacteroidota</taxon>
        <taxon>Flavobacteriia</taxon>
        <taxon>Flavobacteriales</taxon>
        <taxon>Flavobacteriaceae</taxon>
        <taxon>Bizionia</taxon>
    </lineage>
</organism>
<evidence type="ECO:0000313" key="3">
    <source>
        <dbReference type="EMBL" id="GGG39378.1"/>
    </source>
</evidence>
<evidence type="ECO:0000259" key="2">
    <source>
        <dbReference type="Pfam" id="PF14129"/>
    </source>
</evidence>
<dbReference type="RefSeq" id="WP_188462244.1">
    <property type="nucleotide sequence ID" value="NZ_BMFQ01000001.1"/>
</dbReference>
<keyword evidence="1" id="KW-0732">Signal</keyword>
<dbReference type="PROSITE" id="PS51257">
    <property type="entry name" value="PROKAR_LIPOPROTEIN"/>
    <property type="match status" value="1"/>
</dbReference>
<dbReference type="EMBL" id="BMFQ01000001">
    <property type="protein sequence ID" value="GGG39378.1"/>
    <property type="molecule type" value="Genomic_DNA"/>
</dbReference>
<feature type="domain" description="DUF4296" evidence="2">
    <location>
        <begin position="26"/>
        <end position="107"/>
    </location>
</feature>
<feature type="chain" id="PRO_5036788333" evidence="1">
    <location>
        <begin position="22"/>
        <end position="155"/>
    </location>
</feature>
<protein>
    <submittedName>
        <fullName evidence="3">Lipoprotein</fullName>
    </submittedName>
</protein>
<proteinExistence type="predicted"/>
<dbReference type="Proteomes" id="UP000625976">
    <property type="component" value="Unassembled WGS sequence"/>
</dbReference>
<reference evidence="3" key="2">
    <citation type="submission" date="2020-09" db="EMBL/GenBank/DDBJ databases">
        <authorList>
            <person name="Sun Q."/>
            <person name="Zhou Y."/>
        </authorList>
    </citation>
    <scope>NUCLEOTIDE SEQUENCE</scope>
    <source>
        <strain evidence="3">CGMCC 1.12751</strain>
    </source>
</reference>
<accession>A0A917GD66</accession>
<evidence type="ECO:0000256" key="1">
    <source>
        <dbReference type="SAM" id="SignalP"/>
    </source>
</evidence>
<comment type="caution">
    <text evidence="3">The sequence shown here is derived from an EMBL/GenBank/DDBJ whole genome shotgun (WGS) entry which is preliminary data.</text>
</comment>
<dbReference type="Pfam" id="PF14129">
    <property type="entry name" value="DUF4296"/>
    <property type="match status" value="1"/>
</dbReference>
<reference evidence="3" key="1">
    <citation type="journal article" date="2014" name="Int. J. Syst. Evol. Microbiol.">
        <title>Complete genome sequence of Corynebacterium casei LMG S-19264T (=DSM 44701T), isolated from a smear-ripened cheese.</title>
        <authorList>
            <consortium name="US DOE Joint Genome Institute (JGI-PGF)"/>
            <person name="Walter F."/>
            <person name="Albersmeier A."/>
            <person name="Kalinowski J."/>
            <person name="Ruckert C."/>
        </authorList>
    </citation>
    <scope>NUCLEOTIDE SEQUENCE</scope>
    <source>
        <strain evidence="3">CGMCC 1.12751</strain>
    </source>
</reference>
<gene>
    <name evidence="3" type="ORF">GCM10010976_08910</name>
</gene>
<feature type="signal peptide" evidence="1">
    <location>
        <begin position="1"/>
        <end position="21"/>
    </location>
</feature>
<dbReference type="AlphaFoldDB" id="A0A917GD66"/>
<sequence>MRKILTVITLFAFLIACSNSAKIKKPKNLIPKEQMADILIDVALINSAKGINKSVIEKNGIIPDAYIYKKHNIDSLQFVLSNEYYTYNIKVYQEIILKVDDSLKNLRIKYETLADRDHDELMILDSIKKSKRKVKELLKEPLKENPIPPKDLKKN</sequence>